<dbReference type="EMBL" id="SLXM01000003">
    <property type="protein sequence ID" value="TCP25676.1"/>
    <property type="molecule type" value="Genomic_DNA"/>
</dbReference>
<dbReference type="RefSeq" id="WP_132794040.1">
    <property type="nucleotide sequence ID" value="NZ_SLXM01000003.1"/>
</dbReference>
<evidence type="ECO:0000256" key="6">
    <source>
        <dbReference type="SAM" id="Phobius"/>
    </source>
</evidence>
<evidence type="ECO:0000256" key="2">
    <source>
        <dbReference type="ARBA" id="ARBA00022475"/>
    </source>
</evidence>
<dbReference type="Proteomes" id="UP000294564">
    <property type="component" value="Unassembled WGS sequence"/>
</dbReference>
<feature type="transmembrane region" description="Helical" evidence="6">
    <location>
        <begin position="385"/>
        <end position="404"/>
    </location>
</feature>
<feature type="transmembrane region" description="Helical" evidence="6">
    <location>
        <begin position="143"/>
        <end position="162"/>
    </location>
</feature>
<evidence type="ECO:0000256" key="1">
    <source>
        <dbReference type="ARBA" id="ARBA00004429"/>
    </source>
</evidence>
<dbReference type="Gene3D" id="1.20.1250.20">
    <property type="entry name" value="MFS general substrate transporter like domains"/>
    <property type="match status" value="2"/>
</dbReference>
<protein>
    <submittedName>
        <fullName evidence="8">FHS family L-fucose permease-like MFS transporter</fullName>
    </submittedName>
</protein>
<evidence type="ECO:0000313" key="9">
    <source>
        <dbReference type="Proteomes" id="UP000294564"/>
    </source>
</evidence>
<dbReference type="AlphaFoldDB" id="A0A4V2SM26"/>
<feature type="transmembrane region" description="Helical" evidence="6">
    <location>
        <begin position="298"/>
        <end position="317"/>
    </location>
</feature>
<dbReference type="GO" id="GO:0005886">
    <property type="term" value="C:plasma membrane"/>
    <property type="evidence" value="ECO:0007669"/>
    <property type="project" value="UniProtKB-SubCell"/>
</dbReference>
<feature type="transmembrane region" description="Helical" evidence="6">
    <location>
        <begin position="195"/>
        <end position="214"/>
    </location>
</feature>
<dbReference type="InterPro" id="IPR011701">
    <property type="entry name" value="MFS"/>
</dbReference>
<sequence>MTTTNKSYKTAFVFLTSLFFLWGFITVLVDSLIPRLKEVFTLSYFQAGLVQFAFFGAYFLLSIPAGNILARIGYKRGIVLGLITMALGCLLFYPAASYRIFGVFMLAYFVLAGGMTILQVAANPYVAVLGSEDGASSRLNLSQAFNSLGTTIAPAIGAMLILSDKVKTQEEIASLASAEKEAYYISEASAVQTPFLSIAFFVVLLAVIFVFVKLPKVMEKVPNEGYKTLLSKKSLVMGVIAIFVYVGAEVAIGSYLVNYFMDMNLAPLISSNETMMSIANTIATLFNKSFTDSDPKSLLGVFVVFYWGGAMIGRFIGAYLTKILSPVRVLGLFASLAILMIIISVATTGLASMWAILAVGLFNSIMFPTIFSLSLEGLEDLKPQASGVLCTAIFGGAVIPPLYGMLVDSLGFKLAFVLIMMCYIYIYYYGRTKTKSQLEEV</sequence>
<dbReference type="OrthoDB" id="9795150at2"/>
<proteinExistence type="predicted"/>
<keyword evidence="2" id="KW-1003">Cell membrane</keyword>
<feature type="transmembrane region" description="Helical" evidence="6">
    <location>
        <begin position="410"/>
        <end position="428"/>
    </location>
</feature>
<dbReference type="PANTHER" id="PTHR43702:SF3">
    <property type="entry name" value="PROTEIN TSGA"/>
    <property type="match status" value="1"/>
</dbReference>
<dbReference type="InterPro" id="IPR050375">
    <property type="entry name" value="MFS_TsgA-like"/>
</dbReference>
<feature type="transmembrane region" description="Helical" evidence="6">
    <location>
        <begin position="49"/>
        <end position="70"/>
    </location>
</feature>
<dbReference type="InterPro" id="IPR020846">
    <property type="entry name" value="MFS_dom"/>
</dbReference>
<feature type="transmembrane region" description="Helical" evidence="6">
    <location>
        <begin position="329"/>
        <end position="347"/>
    </location>
</feature>
<feature type="transmembrane region" description="Helical" evidence="6">
    <location>
        <begin position="101"/>
        <end position="122"/>
    </location>
</feature>
<accession>A0A4V2SM26</accession>
<comment type="subcellular location">
    <subcellularLocation>
        <location evidence="1">Cell inner membrane</location>
        <topology evidence="1">Multi-pass membrane protein</topology>
    </subcellularLocation>
</comment>
<feature type="transmembrane region" description="Helical" evidence="6">
    <location>
        <begin position="77"/>
        <end position="95"/>
    </location>
</feature>
<evidence type="ECO:0000313" key="8">
    <source>
        <dbReference type="EMBL" id="TCP25676.1"/>
    </source>
</evidence>
<dbReference type="GO" id="GO:0022857">
    <property type="term" value="F:transmembrane transporter activity"/>
    <property type="evidence" value="ECO:0007669"/>
    <property type="project" value="InterPro"/>
</dbReference>
<evidence type="ECO:0000256" key="5">
    <source>
        <dbReference type="ARBA" id="ARBA00023136"/>
    </source>
</evidence>
<dbReference type="PANTHER" id="PTHR43702">
    <property type="entry name" value="L-FUCOSE-PROTON SYMPORTER"/>
    <property type="match status" value="1"/>
</dbReference>
<gene>
    <name evidence="8" type="ORF">EV195_10335</name>
</gene>
<feature type="domain" description="Major facilitator superfamily (MFS) profile" evidence="7">
    <location>
        <begin position="11"/>
        <end position="433"/>
    </location>
</feature>
<evidence type="ECO:0000256" key="3">
    <source>
        <dbReference type="ARBA" id="ARBA00022692"/>
    </source>
</evidence>
<evidence type="ECO:0000259" key="7">
    <source>
        <dbReference type="PROSITE" id="PS50850"/>
    </source>
</evidence>
<feature type="transmembrane region" description="Helical" evidence="6">
    <location>
        <begin position="12"/>
        <end position="29"/>
    </location>
</feature>
<feature type="transmembrane region" description="Helical" evidence="6">
    <location>
        <begin position="235"/>
        <end position="257"/>
    </location>
</feature>
<keyword evidence="4 6" id="KW-1133">Transmembrane helix</keyword>
<keyword evidence="3 6" id="KW-0812">Transmembrane</keyword>
<dbReference type="SUPFAM" id="SSF103473">
    <property type="entry name" value="MFS general substrate transporter"/>
    <property type="match status" value="1"/>
</dbReference>
<reference evidence="8 9" key="1">
    <citation type="submission" date="2019-03" db="EMBL/GenBank/DDBJ databases">
        <title>Genomic Encyclopedia of Type Strains, Phase IV (KMG-IV): sequencing the most valuable type-strain genomes for metagenomic binning, comparative biology and taxonomic classification.</title>
        <authorList>
            <person name="Goeker M."/>
        </authorList>
    </citation>
    <scope>NUCLEOTIDE SEQUENCE [LARGE SCALE GENOMIC DNA]</scope>
    <source>
        <strain evidence="8 9">DSM 14836</strain>
    </source>
</reference>
<keyword evidence="9" id="KW-1185">Reference proteome</keyword>
<organism evidence="8 9">
    <name type="scientific">Tenacibaculum skagerrakense</name>
    <dbReference type="NCBI Taxonomy" id="186571"/>
    <lineage>
        <taxon>Bacteria</taxon>
        <taxon>Pseudomonadati</taxon>
        <taxon>Bacteroidota</taxon>
        <taxon>Flavobacteriia</taxon>
        <taxon>Flavobacteriales</taxon>
        <taxon>Flavobacteriaceae</taxon>
        <taxon>Tenacibaculum</taxon>
    </lineage>
</organism>
<feature type="transmembrane region" description="Helical" evidence="6">
    <location>
        <begin position="353"/>
        <end position="373"/>
    </location>
</feature>
<dbReference type="Pfam" id="PF07690">
    <property type="entry name" value="MFS_1"/>
    <property type="match status" value="1"/>
</dbReference>
<dbReference type="CDD" id="cd17394">
    <property type="entry name" value="MFS_FucP_like"/>
    <property type="match status" value="1"/>
</dbReference>
<comment type="caution">
    <text evidence="8">The sequence shown here is derived from an EMBL/GenBank/DDBJ whole genome shotgun (WGS) entry which is preliminary data.</text>
</comment>
<name>A0A4V2SM26_9FLAO</name>
<dbReference type="InterPro" id="IPR036259">
    <property type="entry name" value="MFS_trans_sf"/>
</dbReference>
<evidence type="ECO:0000256" key="4">
    <source>
        <dbReference type="ARBA" id="ARBA00022989"/>
    </source>
</evidence>
<dbReference type="PROSITE" id="PS50850">
    <property type="entry name" value="MFS"/>
    <property type="match status" value="1"/>
</dbReference>
<keyword evidence="5 6" id="KW-0472">Membrane</keyword>